<reference evidence="1" key="1">
    <citation type="journal article" date="2014" name="Front. Microbiol.">
        <title>High frequency of phylogenetically diverse reductive dehalogenase-homologous genes in deep subseafloor sedimentary metagenomes.</title>
        <authorList>
            <person name="Kawai M."/>
            <person name="Futagami T."/>
            <person name="Toyoda A."/>
            <person name="Takaki Y."/>
            <person name="Nishi S."/>
            <person name="Hori S."/>
            <person name="Arai W."/>
            <person name="Tsubouchi T."/>
            <person name="Morono Y."/>
            <person name="Uchiyama I."/>
            <person name="Ito T."/>
            <person name="Fujiyama A."/>
            <person name="Inagaki F."/>
            <person name="Takami H."/>
        </authorList>
    </citation>
    <scope>NUCLEOTIDE SEQUENCE</scope>
    <source>
        <strain evidence="1">Expedition CK06-06</strain>
    </source>
</reference>
<accession>X1FWU9</accession>
<gene>
    <name evidence="1" type="ORF">S03H2_02433</name>
</gene>
<dbReference type="SUPFAM" id="SSF51726">
    <property type="entry name" value="UROD/MetE-like"/>
    <property type="match status" value="1"/>
</dbReference>
<organism evidence="1">
    <name type="scientific">marine sediment metagenome</name>
    <dbReference type="NCBI Taxonomy" id="412755"/>
    <lineage>
        <taxon>unclassified sequences</taxon>
        <taxon>metagenomes</taxon>
        <taxon>ecological metagenomes</taxon>
    </lineage>
</organism>
<sequence>MVQNWVGESYIREVRELLEIKLMASPKIIMGQDSDIEKIGPEIYKEFARKHNVPLVLGIGSSFLMLSTPNKIRQRVKRYIEVCKDWGKLLLYLCNVGANTPPENLEAVINAVQEYGQYK</sequence>
<proteinExistence type="predicted"/>
<name>X1FWU9_9ZZZZ</name>
<dbReference type="EMBL" id="BARU01000812">
    <property type="protein sequence ID" value="GAH25263.1"/>
    <property type="molecule type" value="Genomic_DNA"/>
</dbReference>
<dbReference type="Gene3D" id="3.20.20.210">
    <property type="match status" value="1"/>
</dbReference>
<evidence type="ECO:0008006" key="2">
    <source>
        <dbReference type="Google" id="ProtNLM"/>
    </source>
</evidence>
<dbReference type="InterPro" id="IPR038071">
    <property type="entry name" value="UROD/MetE-like_sf"/>
</dbReference>
<dbReference type="AlphaFoldDB" id="X1FWU9"/>
<evidence type="ECO:0000313" key="1">
    <source>
        <dbReference type="EMBL" id="GAH25263.1"/>
    </source>
</evidence>
<comment type="caution">
    <text evidence="1">The sequence shown here is derived from an EMBL/GenBank/DDBJ whole genome shotgun (WGS) entry which is preliminary data.</text>
</comment>
<protein>
    <recommendedName>
        <fullName evidence="2">Uroporphyrinogen decarboxylase (URO-D) domain-containing protein</fullName>
    </recommendedName>
</protein>